<dbReference type="GO" id="GO:0008235">
    <property type="term" value="F:metalloexopeptidase activity"/>
    <property type="evidence" value="ECO:0007669"/>
    <property type="project" value="TreeGrafter"/>
</dbReference>
<evidence type="ECO:0000256" key="1">
    <source>
        <dbReference type="ARBA" id="ARBA00022670"/>
    </source>
</evidence>
<dbReference type="Proteomes" id="UP000002377">
    <property type="component" value="Chromosome"/>
</dbReference>
<evidence type="ECO:0000259" key="6">
    <source>
        <dbReference type="PROSITE" id="PS50249"/>
    </source>
</evidence>
<protein>
    <submittedName>
        <fullName evidence="7">Mov34/MPN/PAD-1 family protein</fullName>
    </submittedName>
</protein>
<sequence length="135" mass="15296">MIKIPETLVEQMIRQANEELPNECCGILAGKAAEGIIEIVDIYPMTNIDHSPEHFSLDPKEQLEVYKSVRERGLKVLGNYHSHPATPSRPSREDIRLAFDPAAVYMILSLMTNPPVLKAFHIENGDYREIPMQVI</sequence>
<dbReference type="RefSeq" id="WP_013121114.1">
    <property type="nucleotide sequence ID" value="NC_014152.1"/>
</dbReference>
<evidence type="ECO:0000256" key="4">
    <source>
        <dbReference type="ARBA" id="ARBA00022833"/>
    </source>
</evidence>
<gene>
    <name evidence="7" type="ordered locus">TherJR_2271</name>
</gene>
<dbReference type="GO" id="GO:0008270">
    <property type="term" value="F:zinc ion binding"/>
    <property type="evidence" value="ECO:0007669"/>
    <property type="project" value="TreeGrafter"/>
</dbReference>
<dbReference type="PROSITE" id="PS50249">
    <property type="entry name" value="MPN"/>
    <property type="match status" value="1"/>
</dbReference>
<keyword evidence="1" id="KW-0645">Protease</keyword>
<keyword evidence="5" id="KW-0482">Metalloprotease</keyword>
<dbReference type="InterPro" id="IPR037518">
    <property type="entry name" value="MPN"/>
</dbReference>
<name>D5X9Y1_THEPJ</name>
<keyword evidence="2" id="KW-0479">Metal-binding</keyword>
<dbReference type="SMART" id="SM00232">
    <property type="entry name" value="JAB_MPN"/>
    <property type="match status" value="1"/>
</dbReference>
<dbReference type="eggNOG" id="COG1310">
    <property type="taxonomic scope" value="Bacteria"/>
</dbReference>
<dbReference type="SUPFAM" id="SSF102712">
    <property type="entry name" value="JAB1/MPN domain"/>
    <property type="match status" value="1"/>
</dbReference>
<evidence type="ECO:0000313" key="7">
    <source>
        <dbReference type="EMBL" id="ADG83114.1"/>
    </source>
</evidence>
<dbReference type="EMBL" id="CP002028">
    <property type="protein sequence ID" value="ADG83114.1"/>
    <property type="molecule type" value="Genomic_DNA"/>
</dbReference>
<keyword evidence="3" id="KW-0378">Hydrolase</keyword>
<evidence type="ECO:0000256" key="3">
    <source>
        <dbReference type="ARBA" id="ARBA00022801"/>
    </source>
</evidence>
<reference evidence="7 8" key="1">
    <citation type="submission" date="2010-05" db="EMBL/GenBank/DDBJ databases">
        <title>Complete sequence of Thermincola sp. JR.</title>
        <authorList>
            <consortium name="US DOE Joint Genome Institute"/>
            <person name="Lucas S."/>
            <person name="Copeland A."/>
            <person name="Lapidus A."/>
            <person name="Cheng J.-F."/>
            <person name="Bruce D."/>
            <person name="Goodwin L."/>
            <person name="Pitluck S."/>
            <person name="Chertkov O."/>
            <person name="Detter J.C."/>
            <person name="Han C."/>
            <person name="Tapia R."/>
            <person name="Land M."/>
            <person name="Hauser L."/>
            <person name="Kyrpides N."/>
            <person name="Mikhailova N."/>
            <person name="Hazen T.C."/>
            <person name="Woyke T."/>
        </authorList>
    </citation>
    <scope>NUCLEOTIDE SEQUENCE [LARGE SCALE GENOMIC DNA]</scope>
    <source>
        <strain evidence="7 8">JR</strain>
    </source>
</reference>
<dbReference type="OrthoDB" id="9802958at2"/>
<dbReference type="AlphaFoldDB" id="D5X9Y1"/>
<dbReference type="CDD" id="cd08070">
    <property type="entry name" value="MPN_like"/>
    <property type="match status" value="1"/>
</dbReference>
<dbReference type="InterPro" id="IPR000555">
    <property type="entry name" value="JAMM/MPN+_dom"/>
</dbReference>
<dbReference type="PANTHER" id="PTHR34858">
    <property type="entry name" value="CYSO-CYSTEINE PEPTIDASE"/>
    <property type="match status" value="1"/>
</dbReference>
<dbReference type="Gene3D" id="3.40.140.10">
    <property type="entry name" value="Cytidine Deaminase, domain 2"/>
    <property type="match status" value="1"/>
</dbReference>
<dbReference type="InterPro" id="IPR051929">
    <property type="entry name" value="VirAsm_ModProt"/>
</dbReference>
<evidence type="ECO:0000256" key="5">
    <source>
        <dbReference type="ARBA" id="ARBA00023049"/>
    </source>
</evidence>
<keyword evidence="4" id="KW-0862">Zinc</keyword>
<dbReference type="STRING" id="635013.TherJR_2271"/>
<dbReference type="InterPro" id="IPR028090">
    <property type="entry name" value="JAB_dom_prok"/>
</dbReference>
<evidence type="ECO:0000256" key="2">
    <source>
        <dbReference type="ARBA" id="ARBA00022723"/>
    </source>
</evidence>
<dbReference type="FunFam" id="3.40.140.10:FF:000085">
    <property type="entry name" value="Mov34/MPN/PAD-1 family protein"/>
    <property type="match status" value="1"/>
</dbReference>
<accession>D5X9Y1</accession>
<feature type="domain" description="MPN" evidence="6">
    <location>
        <begin position="2"/>
        <end position="135"/>
    </location>
</feature>
<dbReference type="PANTHER" id="PTHR34858:SF1">
    <property type="entry name" value="CYSO-CYSTEINE PEPTIDASE"/>
    <property type="match status" value="1"/>
</dbReference>
<dbReference type="GO" id="GO:0006508">
    <property type="term" value="P:proteolysis"/>
    <property type="evidence" value="ECO:0007669"/>
    <property type="project" value="UniProtKB-KW"/>
</dbReference>
<dbReference type="KEGG" id="tjr:TherJR_2271"/>
<proteinExistence type="predicted"/>
<dbReference type="Pfam" id="PF14464">
    <property type="entry name" value="Prok-JAB"/>
    <property type="match status" value="1"/>
</dbReference>
<keyword evidence="8" id="KW-1185">Reference proteome</keyword>
<evidence type="ECO:0000313" key="8">
    <source>
        <dbReference type="Proteomes" id="UP000002377"/>
    </source>
</evidence>
<dbReference type="HOGENOM" id="CLU_116765_1_1_9"/>
<organism evidence="7 8">
    <name type="scientific">Thermincola potens (strain JR)</name>
    <dbReference type="NCBI Taxonomy" id="635013"/>
    <lineage>
        <taxon>Bacteria</taxon>
        <taxon>Bacillati</taxon>
        <taxon>Bacillota</taxon>
        <taxon>Clostridia</taxon>
        <taxon>Eubacteriales</taxon>
        <taxon>Thermincolaceae</taxon>
        <taxon>Thermincola</taxon>
    </lineage>
</organism>